<feature type="compositionally biased region" description="Basic and acidic residues" evidence="1">
    <location>
        <begin position="169"/>
        <end position="184"/>
    </location>
</feature>
<evidence type="ECO:0000259" key="2">
    <source>
        <dbReference type="PROSITE" id="PS51518"/>
    </source>
</evidence>
<gene>
    <name evidence="3" type="ORF">ACHAWU_005373</name>
</gene>
<dbReference type="AlphaFoldDB" id="A0ABD3M4P5"/>
<reference evidence="3 4" key="1">
    <citation type="submission" date="2024-10" db="EMBL/GenBank/DDBJ databases">
        <title>Updated reference genomes for cyclostephanoid diatoms.</title>
        <authorList>
            <person name="Roberts W.R."/>
            <person name="Alverson A.J."/>
        </authorList>
    </citation>
    <scope>NUCLEOTIDE SEQUENCE [LARGE SCALE GENOMIC DNA]</scope>
    <source>
        <strain evidence="3 4">AJA232-27</strain>
    </source>
</reference>
<dbReference type="InterPro" id="IPR010750">
    <property type="entry name" value="SGF29_tudor-like_dom"/>
</dbReference>
<dbReference type="InterPro" id="IPR001138">
    <property type="entry name" value="Zn2Cys6_DnaBD"/>
</dbReference>
<dbReference type="SUPFAM" id="SSF57701">
    <property type="entry name" value="Zn2/Cys6 DNA-binding domain"/>
    <property type="match status" value="1"/>
</dbReference>
<dbReference type="Pfam" id="PF07039">
    <property type="entry name" value="SGF29_Tudor"/>
    <property type="match status" value="1"/>
</dbReference>
<evidence type="ECO:0000313" key="4">
    <source>
        <dbReference type="Proteomes" id="UP001530293"/>
    </source>
</evidence>
<name>A0ABD3M4P5_9STRA</name>
<feature type="compositionally biased region" description="Low complexity" evidence="1">
    <location>
        <begin position="86"/>
        <end position="100"/>
    </location>
</feature>
<dbReference type="InterPro" id="IPR024610">
    <property type="entry name" value="ING_N_histone-binding"/>
</dbReference>
<evidence type="ECO:0000313" key="3">
    <source>
        <dbReference type="EMBL" id="KAL3757011.1"/>
    </source>
</evidence>
<keyword evidence="4" id="KW-1185">Reference proteome</keyword>
<dbReference type="PANTHER" id="PTHR21539:SF0">
    <property type="entry name" value="SAGA-ASSOCIATED FACTOR 29"/>
    <property type="match status" value="1"/>
</dbReference>
<dbReference type="InterPro" id="IPR036864">
    <property type="entry name" value="Zn2-C6_fun-type_DNA-bd_sf"/>
</dbReference>
<comment type="caution">
    <text evidence="3">The sequence shown here is derived from an EMBL/GenBank/DDBJ whole genome shotgun (WGS) entry which is preliminary data.</text>
</comment>
<feature type="domain" description="SGF29 C-terminal" evidence="2">
    <location>
        <begin position="400"/>
        <end position="531"/>
    </location>
</feature>
<dbReference type="PROSITE" id="PS51518">
    <property type="entry name" value="SGF29_C"/>
    <property type="match status" value="1"/>
</dbReference>
<dbReference type="InterPro" id="IPR037802">
    <property type="entry name" value="SGF29"/>
</dbReference>
<sequence>MSYQFSNTTSLSDETYLEAFVESISASFPNEMRRNLEHLRDLDNSSCQLMEEWRDKQDACLHGVEESLIKAFGVEVGDKNNSSAAVKSGANSNSVGVGSVTPARSVEGEAVVVVASDEKKGAKRKQPQQQEQRSTEKKVACTQCRARKVKCDGRQSFCLNRRSLQSPDEGGKSVKLDKSPEVPTKKQQQQTSSQGSDLLMGQKSLSPRQQPRPVMMMMIKRDPPTSDEIESALATHYPNCTSQRQEISSMYREMQQLSDEKIKTARQLKAMIDMTLGRLNRDFEKFEKELGIDPTTIPESSANTIGVSLLGGVPGVGLGMVNHQALAAGGQMMMVGTHGANGISNPAMASSLASAGAPSAVPTNATNLGRTSASATASELLPPHASSLQQSYNSTRGSILPPAKSVQTTNLAAIKVTPNSPDWILAKIISHDKSARMYTLSDEDVHSNQIYKISEKQVVSLKGTERNKWARGDVVYAVYPDTTSFYHATVSTPPLNGYVMVQFKDDWDANGVTHEKAVLVAHVMKVPPGGK</sequence>
<dbReference type="Gene3D" id="6.10.140.1740">
    <property type="match status" value="2"/>
</dbReference>
<feature type="region of interest" description="Disordered" evidence="1">
    <location>
        <begin position="80"/>
        <end position="101"/>
    </location>
</feature>
<dbReference type="CDD" id="cd00067">
    <property type="entry name" value="GAL4"/>
    <property type="match status" value="1"/>
</dbReference>
<protein>
    <recommendedName>
        <fullName evidence="2">SGF29 C-terminal domain-containing protein</fullName>
    </recommendedName>
</protein>
<dbReference type="PANTHER" id="PTHR21539">
    <property type="entry name" value="SAGA-ASSOCIATED FACTOR 29"/>
    <property type="match status" value="1"/>
</dbReference>
<dbReference type="EMBL" id="JALLBG020000277">
    <property type="protein sequence ID" value="KAL3757011.1"/>
    <property type="molecule type" value="Genomic_DNA"/>
</dbReference>
<organism evidence="3 4">
    <name type="scientific">Discostella pseudostelligera</name>
    <dbReference type="NCBI Taxonomy" id="259834"/>
    <lineage>
        <taxon>Eukaryota</taxon>
        <taxon>Sar</taxon>
        <taxon>Stramenopiles</taxon>
        <taxon>Ochrophyta</taxon>
        <taxon>Bacillariophyta</taxon>
        <taxon>Coscinodiscophyceae</taxon>
        <taxon>Thalassiosirophycidae</taxon>
        <taxon>Stephanodiscales</taxon>
        <taxon>Stephanodiscaceae</taxon>
        <taxon>Discostella</taxon>
    </lineage>
</organism>
<accession>A0ABD3M4P5</accession>
<dbReference type="SMART" id="SM01408">
    <property type="entry name" value="ING"/>
    <property type="match status" value="1"/>
</dbReference>
<dbReference type="Proteomes" id="UP001530293">
    <property type="component" value="Unassembled WGS sequence"/>
</dbReference>
<dbReference type="Gene3D" id="2.30.30.140">
    <property type="match status" value="2"/>
</dbReference>
<feature type="region of interest" description="Disordered" evidence="1">
    <location>
        <begin position="117"/>
        <end position="139"/>
    </location>
</feature>
<dbReference type="Pfam" id="PF12998">
    <property type="entry name" value="ING"/>
    <property type="match status" value="2"/>
</dbReference>
<evidence type="ECO:0000256" key="1">
    <source>
        <dbReference type="SAM" id="MobiDB-lite"/>
    </source>
</evidence>
<proteinExistence type="predicted"/>
<feature type="region of interest" description="Disordered" evidence="1">
    <location>
        <begin position="162"/>
        <end position="213"/>
    </location>
</feature>
<feature type="compositionally biased region" description="Low complexity" evidence="1">
    <location>
        <begin position="185"/>
        <end position="194"/>
    </location>
</feature>